<comment type="caution">
    <text evidence="2">The sequence shown here is derived from an EMBL/GenBank/DDBJ whole genome shotgun (WGS) entry which is preliminary data.</text>
</comment>
<dbReference type="AlphaFoldDB" id="A0A9D1Q269"/>
<name>A0A9D1Q269_9FIRM</name>
<dbReference type="SUPFAM" id="SSF52218">
    <property type="entry name" value="Flavoproteins"/>
    <property type="match status" value="1"/>
</dbReference>
<reference evidence="2" key="1">
    <citation type="journal article" date="2021" name="PeerJ">
        <title>Extensive microbial diversity within the chicken gut microbiome revealed by metagenomics and culture.</title>
        <authorList>
            <person name="Gilroy R."/>
            <person name="Ravi A."/>
            <person name="Getino M."/>
            <person name="Pursley I."/>
            <person name="Horton D.L."/>
            <person name="Alikhan N.F."/>
            <person name="Baker D."/>
            <person name="Gharbi K."/>
            <person name="Hall N."/>
            <person name="Watson M."/>
            <person name="Adriaenssens E.M."/>
            <person name="Foster-Nyarko E."/>
            <person name="Jarju S."/>
            <person name="Secka A."/>
            <person name="Antonio M."/>
            <person name="Oren A."/>
            <person name="Chaudhuri R.R."/>
            <person name="La Ragione R."/>
            <person name="Hildebrand F."/>
            <person name="Pallen M.J."/>
        </authorList>
    </citation>
    <scope>NUCLEOTIDE SEQUENCE</scope>
    <source>
        <strain evidence="2">12435</strain>
    </source>
</reference>
<dbReference type="InterPro" id="IPR029039">
    <property type="entry name" value="Flavoprotein-like_sf"/>
</dbReference>
<feature type="domain" description="NADPH-dependent FMN reductase-like" evidence="1">
    <location>
        <begin position="1"/>
        <end position="129"/>
    </location>
</feature>
<reference evidence="2" key="2">
    <citation type="submission" date="2021-04" db="EMBL/GenBank/DDBJ databases">
        <authorList>
            <person name="Gilroy R."/>
        </authorList>
    </citation>
    <scope>NUCLEOTIDE SEQUENCE</scope>
    <source>
        <strain evidence="2">12435</strain>
    </source>
</reference>
<dbReference type="GO" id="GO:0016491">
    <property type="term" value="F:oxidoreductase activity"/>
    <property type="evidence" value="ECO:0007669"/>
    <property type="project" value="InterPro"/>
</dbReference>
<evidence type="ECO:0000313" key="3">
    <source>
        <dbReference type="Proteomes" id="UP000823990"/>
    </source>
</evidence>
<proteinExistence type="predicted"/>
<dbReference type="InterPro" id="IPR005025">
    <property type="entry name" value="FMN_Rdtase-like_dom"/>
</dbReference>
<evidence type="ECO:0000313" key="2">
    <source>
        <dbReference type="EMBL" id="HIW02833.1"/>
    </source>
</evidence>
<gene>
    <name evidence="2" type="ORF">H9892_05795</name>
</gene>
<accession>A0A9D1Q269</accession>
<protein>
    <submittedName>
        <fullName evidence="2">NAD(P)H-dependent oxidoreductase</fullName>
    </submittedName>
</protein>
<dbReference type="EMBL" id="DXHS01000091">
    <property type="protein sequence ID" value="HIW02833.1"/>
    <property type="molecule type" value="Genomic_DNA"/>
</dbReference>
<dbReference type="Proteomes" id="UP000823990">
    <property type="component" value="Unassembled WGS sequence"/>
</dbReference>
<sequence>MKVTVIGGADHGRAADISREIYERALSAAEGNTADMWLLPAGITSFCDGCGRCFAGEPNKCRHAREVMPIRKSMLSSDVILFVTPAVSGHAPAEVVNFLNYLVYMQIGYSPLPEMMTKRVVAISLGDKRAAEDIADCARLWGVSDVKALSYSERVETLRLLTAPAKKPGFFARLRLRRLAKKAGVTLPDIVRK</sequence>
<evidence type="ECO:0000259" key="1">
    <source>
        <dbReference type="Pfam" id="PF03358"/>
    </source>
</evidence>
<organism evidence="2 3">
    <name type="scientific">Candidatus Protoclostridium stercorigallinarum</name>
    <dbReference type="NCBI Taxonomy" id="2838741"/>
    <lineage>
        <taxon>Bacteria</taxon>
        <taxon>Bacillati</taxon>
        <taxon>Bacillota</taxon>
        <taxon>Clostridia</taxon>
        <taxon>Candidatus Protoclostridium</taxon>
    </lineage>
</organism>
<dbReference type="Gene3D" id="3.40.50.360">
    <property type="match status" value="1"/>
</dbReference>
<dbReference type="Pfam" id="PF03358">
    <property type="entry name" value="FMN_red"/>
    <property type="match status" value="1"/>
</dbReference>